<dbReference type="Proteomes" id="UP001221838">
    <property type="component" value="Unassembled WGS sequence"/>
</dbReference>
<keyword evidence="2" id="KW-1185">Reference proteome</keyword>
<name>A0ABT5DEY7_9BACT</name>
<gene>
    <name evidence="1" type="ORF">POL68_20655</name>
</gene>
<comment type="caution">
    <text evidence="1">The sequence shown here is derived from an EMBL/GenBank/DDBJ whole genome shotgun (WGS) entry which is preliminary data.</text>
</comment>
<organism evidence="1 2">
    <name type="scientific">Stigmatella ashevillensis</name>
    <dbReference type="NCBI Taxonomy" id="2995309"/>
    <lineage>
        <taxon>Bacteria</taxon>
        <taxon>Pseudomonadati</taxon>
        <taxon>Myxococcota</taxon>
        <taxon>Myxococcia</taxon>
        <taxon>Myxococcales</taxon>
        <taxon>Cystobacterineae</taxon>
        <taxon>Archangiaceae</taxon>
        <taxon>Stigmatella</taxon>
    </lineage>
</organism>
<protein>
    <submittedName>
        <fullName evidence="1">Uncharacterized protein</fullName>
    </submittedName>
</protein>
<evidence type="ECO:0000313" key="2">
    <source>
        <dbReference type="Proteomes" id="UP001221838"/>
    </source>
</evidence>
<dbReference type="EMBL" id="JAQNDM010000002">
    <property type="protein sequence ID" value="MDC0710896.1"/>
    <property type="molecule type" value="Genomic_DNA"/>
</dbReference>
<dbReference type="RefSeq" id="WP_272140751.1">
    <property type="nucleotide sequence ID" value="NZ_JAQNDM010000002.1"/>
</dbReference>
<proteinExistence type="predicted"/>
<evidence type="ECO:0000313" key="1">
    <source>
        <dbReference type="EMBL" id="MDC0710896.1"/>
    </source>
</evidence>
<reference evidence="1 2" key="1">
    <citation type="submission" date="2022-11" db="EMBL/GenBank/DDBJ databases">
        <title>Minimal conservation of predation-associated metabolite biosynthetic gene clusters underscores biosynthetic potential of Myxococcota including descriptions for ten novel species: Archangium lansinium sp. nov., Myxococcus landrumus sp. nov., Nannocystis bai.</title>
        <authorList>
            <person name="Ahearne A."/>
            <person name="Stevens C."/>
            <person name="Dowd S."/>
        </authorList>
    </citation>
    <scope>NUCLEOTIDE SEQUENCE [LARGE SCALE GENOMIC DNA]</scope>
    <source>
        <strain evidence="1 2">NCWAL01</strain>
    </source>
</reference>
<sequence>MYRVVTEISKLGIVEAPPADWNDVKRLAWTVIGPAAWAHKELIQKILIVQNPPEPRRGEIPFVQALARSLPPFHGPFASYIDQER</sequence>
<accession>A0ABT5DEY7</accession>